<evidence type="ECO:0000256" key="1">
    <source>
        <dbReference type="SAM" id="MobiDB-lite"/>
    </source>
</evidence>
<evidence type="ECO:0000313" key="3">
    <source>
        <dbReference type="Proteomes" id="UP000284842"/>
    </source>
</evidence>
<dbReference type="InParanoid" id="A0A409YSZ8"/>
<dbReference type="AlphaFoldDB" id="A0A409YSZ8"/>
<proteinExistence type="predicted"/>
<name>A0A409YSZ8_9AGAR</name>
<feature type="region of interest" description="Disordered" evidence="1">
    <location>
        <begin position="29"/>
        <end position="50"/>
    </location>
</feature>
<evidence type="ECO:0000313" key="2">
    <source>
        <dbReference type="EMBL" id="PPR06122.1"/>
    </source>
</evidence>
<reference evidence="2 3" key="1">
    <citation type="journal article" date="2018" name="Evol. Lett.">
        <title>Horizontal gene cluster transfer increased hallucinogenic mushroom diversity.</title>
        <authorList>
            <person name="Reynolds H.T."/>
            <person name="Vijayakumar V."/>
            <person name="Gluck-Thaler E."/>
            <person name="Korotkin H.B."/>
            <person name="Matheny P.B."/>
            <person name="Slot J.C."/>
        </authorList>
    </citation>
    <scope>NUCLEOTIDE SEQUENCE [LARGE SCALE GENOMIC DNA]</scope>
    <source>
        <strain evidence="2 3">2629</strain>
    </source>
</reference>
<organism evidence="2 3">
    <name type="scientific">Panaeolus cyanescens</name>
    <dbReference type="NCBI Taxonomy" id="181874"/>
    <lineage>
        <taxon>Eukaryota</taxon>
        <taxon>Fungi</taxon>
        <taxon>Dikarya</taxon>
        <taxon>Basidiomycota</taxon>
        <taxon>Agaricomycotina</taxon>
        <taxon>Agaricomycetes</taxon>
        <taxon>Agaricomycetidae</taxon>
        <taxon>Agaricales</taxon>
        <taxon>Agaricineae</taxon>
        <taxon>Galeropsidaceae</taxon>
        <taxon>Panaeolus</taxon>
    </lineage>
</organism>
<dbReference type="Proteomes" id="UP000284842">
    <property type="component" value="Unassembled WGS sequence"/>
</dbReference>
<comment type="caution">
    <text evidence="2">The sequence shown here is derived from an EMBL/GenBank/DDBJ whole genome shotgun (WGS) entry which is preliminary data.</text>
</comment>
<protein>
    <submittedName>
        <fullName evidence="2">Uncharacterized protein</fullName>
    </submittedName>
</protein>
<dbReference type="EMBL" id="NHTK01000704">
    <property type="protein sequence ID" value="PPR06122.1"/>
    <property type="molecule type" value="Genomic_DNA"/>
</dbReference>
<keyword evidence="3" id="KW-1185">Reference proteome</keyword>
<gene>
    <name evidence="2" type="ORF">CVT24_004209</name>
</gene>
<sequence>MNTSSPNFNLSIAESNPFFSVWDDLAKQATNTTSPDHDDSGSIKSQDTRNLQNDVTNVSLKVQRSCKDLIEVVLDNQGELNNLSNAGVDRARTMCTSLIRTIDKSFQIVISLSHMMRRIDQYIISNRSYDKDQQDKMPAGEKAALIRLLKEMMRLIMTNQLGFESFINRHHALIAQPDRFEFQGGGPGLPTVIQNVTGKDEQMKIISDRLSALIVHKRGAMANVHVFQTLQKVIATKILATDCEAIMTYLNQINNMLGGLVHQITVAYPMHWRKYLAGITNTCVTYTCVIPTITQECCPKRREILFKSTMELMNTTKKFWSSKEYSSLQNRLLTPPPSQWNSSELDKTSRTIIAQSTSLSERQQMGLTVIARRLECLGHKEYGIGLGISTQMTGDNRRKPRCVNLKIKVTCLQPTPHPDPDSENPLVPDKLKVVEYQPVKDKFDKTKRKWVLGASGKLYVSVLPGVAGTDLEVGVQREDTIPIYGFIQATCDDPAEDSVTWYMSENSQAHLGVPDCNLGLIINAPFPSIEVKVEVTAECIVKTRRLSVSLSRSNSDVLNFAGSLYINFDDAIITDFVNNVDKLVKEKKEAFLSECGVCKGN</sequence>
<accession>A0A409YSZ8</accession>